<evidence type="ECO:0000256" key="5">
    <source>
        <dbReference type="ARBA" id="ARBA00023140"/>
    </source>
</evidence>
<comment type="subcellular location">
    <subcellularLocation>
        <location evidence="1">Peroxisome membrane</location>
        <topology evidence="1">Multi-pass membrane protein</topology>
    </subcellularLocation>
</comment>
<dbReference type="InterPro" id="IPR052816">
    <property type="entry name" value="Peroxisomal_Membrane_PEX28-32"/>
</dbReference>
<keyword evidence="4 7" id="KW-0472">Membrane</keyword>
<gene>
    <name evidence="9" type="ORF">LAQU0_S03e00210g</name>
</gene>
<evidence type="ECO:0000313" key="10">
    <source>
        <dbReference type="Proteomes" id="UP000236544"/>
    </source>
</evidence>
<feature type="transmembrane region" description="Helical" evidence="7">
    <location>
        <begin position="350"/>
        <end position="366"/>
    </location>
</feature>
<dbReference type="PANTHER" id="PTHR28304">
    <property type="entry name" value="PEROXISOMAL MEMBRANE PROTEIN PEX29"/>
    <property type="match status" value="1"/>
</dbReference>
<keyword evidence="2 7" id="KW-0812">Transmembrane</keyword>
<dbReference type="Proteomes" id="UP000236544">
    <property type="component" value="Unassembled WGS sequence"/>
</dbReference>
<keyword evidence="3 7" id="KW-1133">Transmembrane helix</keyword>
<dbReference type="InterPro" id="IPR010482">
    <property type="entry name" value="TECPR1-like_DysF"/>
</dbReference>
<dbReference type="GO" id="GO:0005778">
    <property type="term" value="C:peroxisomal membrane"/>
    <property type="evidence" value="ECO:0007669"/>
    <property type="project" value="UniProtKB-SubCell"/>
</dbReference>
<dbReference type="PANTHER" id="PTHR28304:SF1">
    <property type="entry name" value="PEROXISOMAL MEMBRANE PROTEIN PEX28"/>
    <property type="match status" value="1"/>
</dbReference>
<dbReference type="AlphaFoldDB" id="A0A0P1KRA8"/>
<evidence type="ECO:0000256" key="6">
    <source>
        <dbReference type="SAM" id="MobiDB-lite"/>
    </source>
</evidence>
<dbReference type="OrthoDB" id="74314at2759"/>
<keyword evidence="5" id="KW-0576">Peroxisome</keyword>
<feature type="transmembrane region" description="Helical" evidence="7">
    <location>
        <begin position="215"/>
        <end position="239"/>
    </location>
</feature>
<feature type="region of interest" description="Disordered" evidence="6">
    <location>
        <begin position="105"/>
        <end position="127"/>
    </location>
</feature>
<evidence type="ECO:0000256" key="7">
    <source>
        <dbReference type="SAM" id="Phobius"/>
    </source>
</evidence>
<name>A0A0P1KRA8_9SACH</name>
<dbReference type="Pfam" id="PF06398">
    <property type="entry name" value="Pex24p"/>
    <property type="match status" value="1"/>
</dbReference>
<evidence type="ECO:0000259" key="8">
    <source>
        <dbReference type="Pfam" id="PF06398"/>
    </source>
</evidence>
<accession>A0A0P1KRA8</accession>
<feature type="domain" description="TECPR1-like DysF" evidence="8">
    <location>
        <begin position="174"/>
        <end position="527"/>
    </location>
</feature>
<protein>
    <submittedName>
        <fullName evidence="9">LAQU0S03e00210g1_1</fullName>
    </submittedName>
</protein>
<dbReference type="GO" id="GO:0007031">
    <property type="term" value="P:peroxisome organization"/>
    <property type="evidence" value="ECO:0007669"/>
    <property type="project" value="TreeGrafter"/>
</dbReference>
<feature type="compositionally biased region" description="Basic and acidic residues" evidence="6">
    <location>
        <begin position="116"/>
        <end position="127"/>
    </location>
</feature>
<evidence type="ECO:0000256" key="2">
    <source>
        <dbReference type="ARBA" id="ARBA00022692"/>
    </source>
</evidence>
<sequence>MDETPGARGRRDSIIGGFMARKYANKNHAVPEEDDDSTFKRVSNRDLIHGVASSFFEAAYQRLKASKANDGITIDEDYDQFAQFAPSESSDGFWKDENFRQEYELSSELGSSQTSEPEKVAEKAKSGRTKGTQEHFIDILLDKMISTILPENFPEREHFSQRLNDPDRKKRQKLSATVLASNLKILTTKLGSIFELQDSVIRLIAWRNPSGTITMLILATMICFNPIYLAVIPLLYVLYGLMVPGYMHRHPPRRTNFLSRKLYGRSLIVSLTTGGKRTHNYLNEDIREYDYNLEADPHDVKKAHNIKQSMEFVVNLRDLQNSMSAMVALSNSIERFIYGTAGFKDEHRSTVLFLAGLGVLLLSGIISPFINWSALSAALIWFTMIAIHPRVRPKLAQIIKKEQLDKGKEALKRTERYDIILDEQPEVRVIEVFEIFKKEALSNNWTFVKYSSSVFDPRDSFRKAQVLPPGVDELERVFPPLTWAFDSNSDWEIDYNVAGWSTERCLNMEIDGEFLLDDAFKRRRLTRRVLRYASPARKPSYK</sequence>
<organism evidence="9 10">
    <name type="scientific">Lachancea quebecensis</name>
    <dbReference type="NCBI Taxonomy" id="1654605"/>
    <lineage>
        <taxon>Eukaryota</taxon>
        <taxon>Fungi</taxon>
        <taxon>Dikarya</taxon>
        <taxon>Ascomycota</taxon>
        <taxon>Saccharomycotina</taxon>
        <taxon>Saccharomycetes</taxon>
        <taxon>Saccharomycetales</taxon>
        <taxon>Saccharomycetaceae</taxon>
        <taxon>Lachancea</taxon>
    </lineage>
</organism>
<keyword evidence="10" id="KW-1185">Reference proteome</keyword>
<evidence type="ECO:0000256" key="4">
    <source>
        <dbReference type="ARBA" id="ARBA00023136"/>
    </source>
</evidence>
<evidence type="ECO:0000256" key="1">
    <source>
        <dbReference type="ARBA" id="ARBA00004585"/>
    </source>
</evidence>
<dbReference type="EMBL" id="LN890565">
    <property type="protein sequence ID" value="CUS21335.1"/>
    <property type="molecule type" value="Genomic_DNA"/>
</dbReference>
<evidence type="ECO:0000256" key="3">
    <source>
        <dbReference type="ARBA" id="ARBA00022989"/>
    </source>
</evidence>
<evidence type="ECO:0000313" key="9">
    <source>
        <dbReference type="EMBL" id="CUS21335.1"/>
    </source>
</evidence>
<reference evidence="10" key="1">
    <citation type="submission" date="2015-10" db="EMBL/GenBank/DDBJ databases">
        <authorList>
            <person name="Devillers H."/>
        </authorList>
    </citation>
    <scope>NUCLEOTIDE SEQUENCE [LARGE SCALE GENOMIC DNA]</scope>
</reference>
<proteinExistence type="predicted"/>